<dbReference type="Pfam" id="PF00027">
    <property type="entry name" value="cNMP_binding"/>
    <property type="match status" value="2"/>
</dbReference>
<dbReference type="Proteomes" id="UP001190700">
    <property type="component" value="Unassembled WGS sequence"/>
</dbReference>
<feature type="region of interest" description="Disordered" evidence="1">
    <location>
        <begin position="1"/>
        <end position="40"/>
    </location>
</feature>
<dbReference type="PANTHER" id="PTHR23011">
    <property type="entry name" value="CYCLIC NUCLEOTIDE-BINDING DOMAIN CONTAINING PROTEIN"/>
    <property type="match status" value="1"/>
</dbReference>
<dbReference type="EMBL" id="LGRX02014447">
    <property type="protein sequence ID" value="KAK3264613.1"/>
    <property type="molecule type" value="Genomic_DNA"/>
</dbReference>
<accession>A0AAE0FRW3</accession>
<proteinExistence type="predicted"/>
<feature type="domain" description="Cyclic nucleotide-binding" evidence="2">
    <location>
        <begin position="197"/>
        <end position="315"/>
    </location>
</feature>
<dbReference type="PROSITE" id="PS50042">
    <property type="entry name" value="CNMP_BINDING_3"/>
    <property type="match status" value="2"/>
</dbReference>
<evidence type="ECO:0000256" key="1">
    <source>
        <dbReference type="SAM" id="MobiDB-lite"/>
    </source>
</evidence>
<dbReference type="CDD" id="cd00038">
    <property type="entry name" value="CAP_ED"/>
    <property type="match status" value="2"/>
</dbReference>
<comment type="caution">
    <text evidence="3">The sequence shown here is derived from an EMBL/GenBank/DDBJ whole genome shotgun (WGS) entry which is preliminary data.</text>
</comment>
<dbReference type="AlphaFoldDB" id="A0AAE0FRW3"/>
<feature type="region of interest" description="Disordered" evidence="1">
    <location>
        <begin position="618"/>
        <end position="706"/>
    </location>
</feature>
<evidence type="ECO:0000259" key="2">
    <source>
        <dbReference type="PROSITE" id="PS50042"/>
    </source>
</evidence>
<evidence type="ECO:0000313" key="3">
    <source>
        <dbReference type="EMBL" id="KAK3264613.1"/>
    </source>
</evidence>
<feature type="domain" description="Cyclic nucleotide-binding" evidence="2">
    <location>
        <begin position="318"/>
        <end position="424"/>
    </location>
</feature>
<sequence length="939" mass="105829">MDSSSSTGEGFAASNNARDPSPNASGSKLPASQRTGKKMNTWNLLKKSAMENITKFKKEMSDLEEPEVREAAKFKAVMRKRNITAKKILQLKKDVRSIKTAGRASEFVEAQSTGSMLFGTDSKRDVKKLQTRLIAAWCKGSVTKCFLAWRAYSKSAKKVTSNKALVAHWRNILSQENYVLTPQDISGLLLLLKENKFFKDLPYDLRVQICYNMQWLECDDQDVLFYKRDVGDLFYIIITGSVSIWSKRNEHLLAELGPGQGFGELALINPDGFRNATAVANGHTDMIIVAKEDYLRTIYAMGEVQTREKLQFMCRTPMFRDCALCTLREAVSTLRLESHASGEEMLKQGQPPSDLFFIVAGQVDVVMELDLEENGVVCRRRVQLATLGPGGHFGAESILKKCAQNTTVICRGPTKLLRAQKNDFFSRLDQPTLDGFQVRVAKSPQAELLQRSGLKEGQWTRFRKEVVLEMLPSHPVDMAGPAMDLQGRWKYSERPAPESTKDVSELKGACEMDVKKFFTNDSYVEYLNNACICVIHIDSRDGSWIHTLLLDQIFDLWMGLSFKYHTMALKYTPQCLIAIAHTSRNATPSDSAAALNIQGMVNEVRSAVPAMIKNLNNNLSAKSHQRRRVPKMSNNGVDLPYPVTHTDGPSRPADGRISEERESRISNDDTDTLSPMRSPSNSRPCASRLSFQRPSTSGSDQGHNPEMTIEAMRRLMLARIDRRQSDDSTPDPTNKRRVWTFAKMKAEPGDTLQDLAGITFTGRSFEDSLDQHSTDVVIHAGMAMDSMFVTTVMQPKQLVHRVFGKAPKRAWNLVRQMRRENVWIPMQRKPFLVVHTCSEMKRLLEPGWNFKRIYYCERKGWDARALSVKYRSMTCEMLRHVHSISQDVPTDSQDDDEEPQEVWSSGEARVWSSGEAQVWSSACGLLVALLGAILPNPCT</sequence>
<reference evidence="3 4" key="1">
    <citation type="journal article" date="2015" name="Genome Biol. Evol.">
        <title>Comparative Genomics of a Bacterivorous Green Alga Reveals Evolutionary Causalities and Consequences of Phago-Mixotrophic Mode of Nutrition.</title>
        <authorList>
            <person name="Burns J.A."/>
            <person name="Paasch A."/>
            <person name="Narechania A."/>
            <person name="Kim E."/>
        </authorList>
    </citation>
    <scope>NUCLEOTIDE SEQUENCE [LARGE SCALE GENOMIC DNA]</scope>
    <source>
        <strain evidence="3 4">PLY_AMNH</strain>
    </source>
</reference>
<dbReference type="SMART" id="SM00100">
    <property type="entry name" value="cNMP"/>
    <property type="match status" value="2"/>
</dbReference>
<dbReference type="InterPro" id="IPR018490">
    <property type="entry name" value="cNMP-bd_dom_sf"/>
</dbReference>
<gene>
    <name evidence="3" type="ORF">CYMTET_26661</name>
</gene>
<dbReference type="InterPro" id="IPR000595">
    <property type="entry name" value="cNMP-bd_dom"/>
</dbReference>
<dbReference type="SUPFAM" id="SSF51206">
    <property type="entry name" value="cAMP-binding domain-like"/>
    <property type="match status" value="2"/>
</dbReference>
<evidence type="ECO:0000313" key="4">
    <source>
        <dbReference type="Proteomes" id="UP001190700"/>
    </source>
</evidence>
<keyword evidence="4" id="KW-1185">Reference proteome</keyword>
<dbReference type="InterPro" id="IPR014710">
    <property type="entry name" value="RmlC-like_jellyroll"/>
</dbReference>
<feature type="compositionally biased region" description="Polar residues" evidence="1">
    <location>
        <begin position="672"/>
        <end position="702"/>
    </location>
</feature>
<name>A0AAE0FRW3_9CHLO</name>
<dbReference type="PANTHER" id="PTHR23011:SF28">
    <property type="entry name" value="CYCLIC NUCLEOTIDE-BINDING DOMAIN CONTAINING PROTEIN"/>
    <property type="match status" value="1"/>
</dbReference>
<protein>
    <recommendedName>
        <fullName evidence="2">Cyclic nucleotide-binding domain-containing protein</fullName>
    </recommendedName>
</protein>
<feature type="compositionally biased region" description="Basic and acidic residues" evidence="1">
    <location>
        <begin position="653"/>
        <end position="667"/>
    </location>
</feature>
<organism evidence="3 4">
    <name type="scientific">Cymbomonas tetramitiformis</name>
    <dbReference type="NCBI Taxonomy" id="36881"/>
    <lineage>
        <taxon>Eukaryota</taxon>
        <taxon>Viridiplantae</taxon>
        <taxon>Chlorophyta</taxon>
        <taxon>Pyramimonadophyceae</taxon>
        <taxon>Pyramimonadales</taxon>
        <taxon>Pyramimonadaceae</taxon>
        <taxon>Cymbomonas</taxon>
    </lineage>
</organism>
<dbReference type="Gene3D" id="2.60.120.10">
    <property type="entry name" value="Jelly Rolls"/>
    <property type="match status" value="2"/>
</dbReference>